<dbReference type="STRING" id="446471.Xcel_2923"/>
<organism evidence="1 2">
    <name type="scientific">Xylanimonas cellulosilytica (strain DSM 15894 / JCM 12276 / CECT 5975 / KCTC 9989 / LMG 20990 / NBRC 107835 / XIL07)</name>
    <dbReference type="NCBI Taxonomy" id="446471"/>
    <lineage>
        <taxon>Bacteria</taxon>
        <taxon>Bacillati</taxon>
        <taxon>Actinomycetota</taxon>
        <taxon>Actinomycetes</taxon>
        <taxon>Micrococcales</taxon>
        <taxon>Promicromonosporaceae</taxon>
        <taxon>Xylanimonas</taxon>
    </lineage>
</organism>
<protein>
    <submittedName>
        <fullName evidence="1">Uncharacterized protein</fullName>
    </submittedName>
</protein>
<evidence type="ECO:0000313" key="2">
    <source>
        <dbReference type="Proteomes" id="UP000002255"/>
    </source>
</evidence>
<dbReference type="KEGG" id="xce:Xcel_2923"/>
<dbReference type="HOGENOM" id="CLU_2014371_0_0_11"/>
<gene>
    <name evidence="1" type="ordered locus">Xcel_2923</name>
</gene>
<keyword evidence="2" id="KW-1185">Reference proteome</keyword>
<dbReference type="AlphaFoldDB" id="D1BZ33"/>
<proteinExistence type="predicted"/>
<name>D1BZ33_XYLCX</name>
<dbReference type="Proteomes" id="UP000002255">
    <property type="component" value="Chromosome"/>
</dbReference>
<reference evidence="2" key="1">
    <citation type="submission" date="2009-11" db="EMBL/GenBank/DDBJ databases">
        <title>The complete chromosome of Xylanimonas cellulosilytica DSM 15894.</title>
        <authorList>
            <consortium name="US DOE Joint Genome Institute (JGI-PGF)"/>
            <person name="Lucas S."/>
            <person name="Copeland A."/>
            <person name="Lapidus A."/>
            <person name="Glavina del Rio T."/>
            <person name="Dalin E."/>
            <person name="Tice H."/>
            <person name="Bruce D."/>
            <person name="Goodwin L."/>
            <person name="Pitluck S."/>
            <person name="Kyrpides N."/>
            <person name="Mavromatis K."/>
            <person name="Ivanova N."/>
            <person name="Mikhailova N."/>
            <person name="Foster B."/>
            <person name="Clum A."/>
            <person name="Brettin T."/>
            <person name="Detter J.C."/>
            <person name="Han C."/>
            <person name="Larimer F."/>
            <person name="Land M."/>
            <person name="Hauser L."/>
            <person name="Markowitz V."/>
            <person name="Cheng J.F."/>
            <person name="Hugenholtz P."/>
            <person name="Woyke T."/>
            <person name="Wu D."/>
            <person name="Gehrich-Schroeter G."/>
            <person name="Schneider S."/>
            <person name="Pukall S.R."/>
            <person name="Klenk H.P."/>
            <person name="Eisen J.A."/>
        </authorList>
    </citation>
    <scope>NUCLEOTIDE SEQUENCE [LARGE SCALE GENOMIC DNA]</scope>
    <source>
        <strain evidence="2">DSM 15894 / CECT 5975 / LMG 20990 / XIL07</strain>
    </source>
</reference>
<dbReference type="EMBL" id="CP001821">
    <property type="protein sequence ID" value="ACZ31930.1"/>
    <property type="molecule type" value="Genomic_DNA"/>
</dbReference>
<dbReference type="RefSeq" id="WP_012879672.1">
    <property type="nucleotide sequence ID" value="NC_013530.1"/>
</dbReference>
<dbReference type="OrthoDB" id="5119267at2"/>
<accession>D1BZ33</accession>
<evidence type="ECO:0000313" key="1">
    <source>
        <dbReference type="EMBL" id="ACZ31930.1"/>
    </source>
</evidence>
<reference evidence="1 2" key="2">
    <citation type="journal article" date="2010" name="Stand. Genomic Sci.">
        <title>Complete genome sequence of Xylanimonas cellulosilytica type strain (XIL07).</title>
        <authorList>
            <person name="Foster B."/>
            <person name="Pukall R."/>
            <person name="Abt B."/>
            <person name="Nolan M."/>
            <person name="Glavina Del Rio T."/>
            <person name="Chen F."/>
            <person name="Lucas S."/>
            <person name="Tice H."/>
            <person name="Pitluck S."/>
            <person name="Cheng J.-F."/>
            <person name="Chertkov O."/>
            <person name="Brettin T."/>
            <person name="Han C."/>
            <person name="Detter J.C."/>
            <person name="Bruce D."/>
            <person name="Goodwin L."/>
            <person name="Ivanova N."/>
            <person name="Mavromatis K."/>
            <person name="Pati A."/>
            <person name="Mikhailova N."/>
            <person name="Chen A."/>
            <person name="Palaniappan K."/>
            <person name="Land M."/>
            <person name="Hauser L."/>
            <person name="Chang Y.-J."/>
            <person name="Jeffries C.D."/>
            <person name="Chain P."/>
            <person name="Rohde M."/>
            <person name="Goeker M."/>
            <person name="Bristow J."/>
            <person name="Eisen J.A."/>
            <person name="Markowitz V."/>
            <person name="Hugenholtz P."/>
            <person name="Kyrpides N.C."/>
            <person name="Klenk H.-P."/>
            <person name="Lapidus A."/>
        </authorList>
    </citation>
    <scope>NUCLEOTIDE SEQUENCE [LARGE SCALE GENOMIC DNA]</scope>
    <source>
        <strain evidence="2">DSM 15894 / CECT 5975 / LMG 20990 / XIL07</strain>
    </source>
</reference>
<dbReference type="eggNOG" id="ENOG50345D4">
    <property type="taxonomic scope" value="Bacteria"/>
</dbReference>
<sequence>MVKAEFRRRVEKAVRGELVPVDEIKPVSDGRAALFEIRWSGVAVTESEEGGQVRHAEIEVRMIHTEPEGLGLAAVGLHAHEKRVVPGDPAATHAAQDREIEVAERCYYAGVRALWGLAERRRS</sequence>